<dbReference type="Proteomes" id="UP000824160">
    <property type="component" value="Unassembled WGS sequence"/>
</dbReference>
<organism evidence="2 3">
    <name type="scientific">Candidatus Faecivivens stercoripullorum</name>
    <dbReference type="NCBI Taxonomy" id="2840805"/>
    <lineage>
        <taxon>Bacteria</taxon>
        <taxon>Bacillati</taxon>
        <taxon>Bacillota</taxon>
        <taxon>Clostridia</taxon>
        <taxon>Eubacteriales</taxon>
        <taxon>Oscillospiraceae</taxon>
        <taxon>Oscillospiraceae incertae sedis</taxon>
        <taxon>Candidatus Faecivivens</taxon>
    </lineage>
</organism>
<sequence length="133" mass="14906">ADGAMIDGNSSSSSNVSNESSSSEVEIGETESIQILAQQQKYYDYIAQWESGTGYKIKEITFYSMQNGAYPCLLTYYYTNDFGNRAEKSDFYIFYESGGYKVSTEMGGIEYAIYFSAASYDISNGNYLYISLD</sequence>
<feature type="non-terminal residue" evidence="2">
    <location>
        <position position="1"/>
    </location>
</feature>
<feature type="region of interest" description="Disordered" evidence="1">
    <location>
        <begin position="1"/>
        <end position="27"/>
    </location>
</feature>
<protein>
    <submittedName>
        <fullName evidence="2">Uncharacterized protein</fullName>
    </submittedName>
</protein>
<evidence type="ECO:0000313" key="3">
    <source>
        <dbReference type="Proteomes" id="UP000824160"/>
    </source>
</evidence>
<reference evidence="2" key="2">
    <citation type="journal article" date="2021" name="PeerJ">
        <title>Extensive microbial diversity within the chicken gut microbiome revealed by metagenomics and culture.</title>
        <authorList>
            <person name="Gilroy R."/>
            <person name="Ravi A."/>
            <person name="Getino M."/>
            <person name="Pursley I."/>
            <person name="Horton D.L."/>
            <person name="Alikhan N.F."/>
            <person name="Baker D."/>
            <person name="Gharbi K."/>
            <person name="Hall N."/>
            <person name="Watson M."/>
            <person name="Adriaenssens E.M."/>
            <person name="Foster-Nyarko E."/>
            <person name="Jarju S."/>
            <person name="Secka A."/>
            <person name="Antonio M."/>
            <person name="Oren A."/>
            <person name="Chaudhuri R.R."/>
            <person name="La Ragione R."/>
            <person name="Hildebrand F."/>
            <person name="Pallen M.J."/>
        </authorList>
    </citation>
    <scope>NUCLEOTIDE SEQUENCE</scope>
    <source>
        <strain evidence="2">ChiBcec7-5410</strain>
    </source>
</reference>
<proteinExistence type="predicted"/>
<dbReference type="EMBL" id="DVLW01000030">
    <property type="protein sequence ID" value="HIT93768.1"/>
    <property type="molecule type" value="Genomic_DNA"/>
</dbReference>
<accession>A0A9D1H518</accession>
<gene>
    <name evidence="2" type="ORF">IAC43_01130</name>
</gene>
<name>A0A9D1H518_9FIRM</name>
<evidence type="ECO:0000256" key="1">
    <source>
        <dbReference type="SAM" id="MobiDB-lite"/>
    </source>
</evidence>
<reference evidence="2" key="1">
    <citation type="submission" date="2020-10" db="EMBL/GenBank/DDBJ databases">
        <authorList>
            <person name="Gilroy R."/>
        </authorList>
    </citation>
    <scope>NUCLEOTIDE SEQUENCE</scope>
    <source>
        <strain evidence="2">ChiBcec7-5410</strain>
    </source>
</reference>
<feature type="compositionally biased region" description="Low complexity" evidence="1">
    <location>
        <begin position="9"/>
        <end position="25"/>
    </location>
</feature>
<dbReference type="AlphaFoldDB" id="A0A9D1H518"/>
<evidence type="ECO:0000313" key="2">
    <source>
        <dbReference type="EMBL" id="HIT93768.1"/>
    </source>
</evidence>
<comment type="caution">
    <text evidence="2">The sequence shown here is derived from an EMBL/GenBank/DDBJ whole genome shotgun (WGS) entry which is preliminary data.</text>
</comment>